<sequence>MEDYTYYLMLIKYHVTPLAEKIKNAIMAYLQSNVYYPEEYRHKLNWFIRLNKWVIANYSLYNRKGKKAQEVYAYFKLNKNGELTLLGEYWVENGTWMGEELVNRRINEDCIKIVNNKYLCD</sequence>
<dbReference type="RefSeq" id="WP_218265810.1">
    <property type="nucleotide sequence ID" value="NZ_CP077717.1"/>
</dbReference>
<gene>
    <name evidence="1" type="ORF">J5U23_01616</name>
</gene>
<dbReference type="GeneID" id="65563177"/>
<proteinExistence type="predicted"/>
<protein>
    <submittedName>
        <fullName evidence="1">Uncharacterized protein</fullName>
    </submittedName>
</protein>
<dbReference type="EMBL" id="CP077717">
    <property type="protein sequence ID" value="QXJ28747.1"/>
    <property type="molecule type" value="Genomic_DNA"/>
</dbReference>
<evidence type="ECO:0000313" key="2">
    <source>
        <dbReference type="Proteomes" id="UP000694018"/>
    </source>
</evidence>
<dbReference type="AlphaFoldDB" id="A0A8F5BNX7"/>
<accession>A0A8F5BNX7</accession>
<organism evidence="1 2">
    <name type="scientific">Saccharolobus shibatae (strain ATCC 51178 / DSM 5389 / JCM 8931 / NBRC 15437 / B12)</name>
    <name type="common">Sulfolobus shibatae</name>
    <dbReference type="NCBI Taxonomy" id="523848"/>
    <lineage>
        <taxon>Archaea</taxon>
        <taxon>Thermoproteota</taxon>
        <taxon>Thermoprotei</taxon>
        <taxon>Sulfolobales</taxon>
        <taxon>Sulfolobaceae</taxon>
        <taxon>Saccharolobus</taxon>
    </lineage>
</organism>
<dbReference type="OrthoDB" id="374521at2157"/>
<name>A0A8F5BNX7_SACSH</name>
<dbReference type="KEGG" id="sshi:J5U23_01616"/>
<evidence type="ECO:0000313" key="1">
    <source>
        <dbReference type="EMBL" id="QXJ28747.1"/>
    </source>
</evidence>
<dbReference type="Proteomes" id="UP000694018">
    <property type="component" value="Chromosome"/>
</dbReference>
<reference evidence="1" key="1">
    <citation type="journal article" date="2021" name="Environ. Microbiol.">
        <title>New insights into the diversity and evolution of the archaeal mobilome from three complete genomes of Saccharolobus shibatae.</title>
        <authorList>
            <person name="Medvedeva S."/>
            <person name="Brandt D."/>
            <person name="Cvirkaite-Krupovic V."/>
            <person name="Liu Y."/>
            <person name="Severinov K."/>
            <person name="Ishino S."/>
            <person name="Ishino Y."/>
            <person name="Prangishvili D."/>
            <person name="Kalinowski J."/>
            <person name="Krupovic M."/>
        </authorList>
    </citation>
    <scope>NUCLEOTIDE SEQUENCE</scope>
    <source>
        <strain evidence="1">B12</strain>
    </source>
</reference>